<keyword evidence="3 5" id="KW-0819">tRNA processing</keyword>
<protein>
    <recommendedName>
        <fullName evidence="5">tRNA pseudouridine synthase B</fullName>
        <ecNumber evidence="5">5.4.99.25</ecNumber>
    </recommendedName>
    <alternativeName>
        <fullName evidence="5">tRNA pseudouridine(55) synthase</fullName>
        <shortName evidence="5">Psi55 synthase</shortName>
    </alternativeName>
    <alternativeName>
        <fullName evidence="5">tRNA pseudouridylate synthase</fullName>
    </alternativeName>
    <alternativeName>
        <fullName evidence="5">tRNA-uridine isomerase</fullName>
    </alternativeName>
</protein>
<dbReference type="Proteomes" id="UP000199452">
    <property type="component" value="Unassembled WGS sequence"/>
</dbReference>
<gene>
    <name evidence="5" type="primary">truB</name>
    <name evidence="8" type="ORF">SAMN05216323_10476</name>
</gene>
<dbReference type="HAMAP" id="MF_01080">
    <property type="entry name" value="TruB_bact"/>
    <property type="match status" value="1"/>
</dbReference>
<dbReference type="InterPro" id="IPR014780">
    <property type="entry name" value="tRNA_psdUridine_synth_TruB"/>
</dbReference>
<dbReference type="InterPro" id="IPR032819">
    <property type="entry name" value="TruB_C"/>
</dbReference>
<dbReference type="SUPFAM" id="SSF55120">
    <property type="entry name" value="Pseudouridine synthase"/>
    <property type="match status" value="1"/>
</dbReference>
<organism evidence="8 9">
    <name type="scientific">Williamwhitmania taraxaci</name>
    <dbReference type="NCBI Taxonomy" id="1640674"/>
    <lineage>
        <taxon>Bacteria</taxon>
        <taxon>Pseudomonadati</taxon>
        <taxon>Bacteroidota</taxon>
        <taxon>Bacteroidia</taxon>
        <taxon>Bacteroidales</taxon>
        <taxon>Williamwhitmaniaceae</taxon>
        <taxon>Williamwhitmania</taxon>
    </lineage>
</organism>
<dbReference type="EC" id="5.4.99.25" evidence="5"/>
<dbReference type="InterPro" id="IPR002501">
    <property type="entry name" value="PsdUridine_synth_N"/>
</dbReference>
<evidence type="ECO:0000256" key="1">
    <source>
        <dbReference type="ARBA" id="ARBA00000385"/>
    </source>
</evidence>
<accession>A0A1G6NY97</accession>
<feature type="active site" description="Nucleophile" evidence="5">
    <location>
        <position position="70"/>
    </location>
</feature>
<evidence type="ECO:0000256" key="4">
    <source>
        <dbReference type="ARBA" id="ARBA00023235"/>
    </source>
</evidence>
<evidence type="ECO:0000313" key="9">
    <source>
        <dbReference type="Proteomes" id="UP000199452"/>
    </source>
</evidence>
<dbReference type="AlphaFoldDB" id="A0A1G6NY97"/>
<evidence type="ECO:0000259" key="7">
    <source>
        <dbReference type="Pfam" id="PF16198"/>
    </source>
</evidence>
<feature type="domain" description="Pseudouridine synthase II N-terminal" evidence="6">
    <location>
        <begin position="58"/>
        <end position="204"/>
    </location>
</feature>
<proteinExistence type="inferred from homology"/>
<dbReference type="Pfam" id="PF16198">
    <property type="entry name" value="TruB_C_2"/>
    <property type="match status" value="1"/>
</dbReference>
<evidence type="ECO:0000256" key="2">
    <source>
        <dbReference type="ARBA" id="ARBA00005642"/>
    </source>
</evidence>
<dbReference type="STRING" id="1640674.SAMN05216323_10476"/>
<dbReference type="PANTHER" id="PTHR13767:SF2">
    <property type="entry name" value="PSEUDOURIDYLATE SYNTHASE TRUB1"/>
    <property type="match status" value="1"/>
</dbReference>
<dbReference type="GO" id="GO:0003723">
    <property type="term" value="F:RNA binding"/>
    <property type="evidence" value="ECO:0007669"/>
    <property type="project" value="InterPro"/>
</dbReference>
<dbReference type="InterPro" id="IPR020103">
    <property type="entry name" value="PsdUridine_synth_cat_dom_sf"/>
</dbReference>
<dbReference type="GO" id="GO:0031119">
    <property type="term" value="P:tRNA pseudouridine synthesis"/>
    <property type="evidence" value="ECO:0007669"/>
    <property type="project" value="UniProtKB-UniRule"/>
</dbReference>
<dbReference type="GO" id="GO:0160148">
    <property type="term" value="F:tRNA pseudouridine(55) synthase activity"/>
    <property type="evidence" value="ECO:0007669"/>
    <property type="project" value="UniProtKB-EC"/>
</dbReference>
<dbReference type="EMBL" id="FMYP01000047">
    <property type="protein sequence ID" value="SDC73010.1"/>
    <property type="molecule type" value="Genomic_DNA"/>
</dbReference>
<reference evidence="8 9" key="1">
    <citation type="submission" date="2016-09" db="EMBL/GenBank/DDBJ databases">
        <authorList>
            <person name="Capua I."/>
            <person name="De Benedictis P."/>
            <person name="Joannis T."/>
            <person name="Lombin L.H."/>
            <person name="Cattoli G."/>
        </authorList>
    </citation>
    <scope>NUCLEOTIDE SEQUENCE [LARGE SCALE GENOMIC DNA]</scope>
    <source>
        <strain evidence="8 9">A7P-90m</strain>
    </source>
</reference>
<dbReference type="GO" id="GO:1990481">
    <property type="term" value="P:mRNA pseudouridine synthesis"/>
    <property type="evidence" value="ECO:0007669"/>
    <property type="project" value="TreeGrafter"/>
</dbReference>
<evidence type="ECO:0000259" key="6">
    <source>
        <dbReference type="Pfam" id="PF01509"/>
    </source>
</evidence>
<comment type="catalytic activity">
    <reaction evidence="1 5">
        <text>uridine(55) in tRNA = pseudouridine(55) in tRNA</text>
        <dbReference type="Rhea" id="RHEA:42532"/>
        <dbReference type="Rhea" id="RHEA-COMP:10101"/>
        <dbReference type="Rhea" id="RHEA-COMP:10102"/>
        <dbReference type="ChEBI" id="CHEBI:65314"/>
        <dbReference type="ChEBI" id="CHEBI:65315"/>
        <dbReference type="EC" id="5.4.99.25"/>
    </reaction>
</comment>
<comment type="similarity">
    <text evidence="2 5">Belongs to the pseudouridine synthase TruB family. Type 1 subfamily.</text>
</comment>
<dbReference type="Gene3D" id="3.30.2350.10">
    <property type="entry name" value="Pseudouridine synthase"/>
    <property type="match status" value="1"/>
</dbReference>
<dbReference type="Pfam" id="PF01509">
    <property type="entry name" value="TruB_N"/>
    <property type="match status" value="1"/>
</dbReference>
<feature type="domain" description="tRNA pseudouridylate synthase B C-terminal" evidence="7">
    <location>
        <begin position="205"/>
        <end position="252"/>
    </location>
</feature>
<sequence length="262" mass="29565">MENFGVSELLNYEGIPVNSISENVEETGAFIAIDKPYRWSSTDVVRKVKVLMRQYYGLKKLKVGHSGTLDPLATGVLIICLGRKATRMVDELQSHRKTYVTEVQFGATTASFDLEKEVDQEYPWEHITKEMVEEVLQGFIGEQDQIPPIYSAKSVDGQRAYNIARRGDEVELKPCKITIWNARLLSIDLPIAKVELECSKGTYIRSFGRDIGERLGSGSHLISLRRTATGPFIATNCISLEKFEENIAEHRNKGDFPTYKAQ</sequence>
<dbReference type="PANTHER" id="PTHR13767">
    <property type="entry name" value="TRNA-PSEUDOURIDINE SYNTHASE"/>
    <property type="match status" value="1"/>
</dbReference>
<comment type="function">
    <text evidence="5">Responsible for synthesis of pseudouridine from uracil-55 in the psi GC loop of transfer RNAs.</text>
</comment>
<evidence type="ECO:0000256" key="3">
    <source>
        <dbReference type="ARBA" id="ARBA00022694"/>
    </source>
</evidence>
<name>A0A1G6NY97_9BACT</name>
<keyword evidence="9" id="KW-1185">Reference proteome</keyword>
<dbReference type="NCBIfam" id="TIGR00431">
    <property type="entry name" value="TruB"/>
    <property type="match status" value="1"/>
</dbReference>
<evidence type="ECO:0000313" key="8">
    <source>
        <dbReference type="EMBL" id="SDC73010.1"/>
    </source>
</evidence>
<keyword evidence="4 5" id="KW-0413">Isomerase</keyword>
<evidence type="ECO:0000256" key="5">
    <source>
        <dbReference type="HAMAP-Rule" id="MF_01080"/>
    </source>
</evidence>
<dbReference type="CDD" id="cd02573">
    <property type="entry name" value="PseudoU_synth_EcTruB"/>
    <property type="match status" value="1"/>
</dbReference>